<dbReference type="AlphaFoldDB" id="A0AAW1T3L7"/>
<evidence type="ECO:0000259" key="5">
    <source>
        <dbReference type="PROSITE" id="PS51698"/>
    </source>
</evidence>
<dbReference type="GO" id="GO:0016567">
    <property type="term" value="P:protein ubiquitination"/>
    <property type="evidence" value="ECO:0007669"/>
    <property type="project" value="InterPro"/>
</dbReference>
<dbReference type="PROSITE" id="PS51698">
    <property type="entry name" value="U_BOX"/>
    <property type="match status" value="1"/>
</dbReference>
<dbReference type="InterPro" id="IPR013083">
    <property type="entry name" value="Znf_RING/FYVE/PHD"/>
</dbReference>
<evidence type="ECO:0000256" key="2">
    <source>
        <dbReference type="ARBA" id="ARBA00022771"/>
    </source>
</evidence>
<dbReference type="InterPro" id="IPR043136">
    <property type="entry name" value="B30.2/SPRY_sf"/>
</dbReference>
<dbReference type="GO" id="GO:0008270">
    <property type="term" value="F:zinc ion binding"/>
    <property type="evidence" value="ECO:0007669"/>
    <property type="project" value="UniProtKB-KW"/>
</dbReference>
<dbReference type="GO" id="GO:0005737">
    <property type="term" value="C:cytoplasm"/>
    <property type="evidence" value="ECO:0007669"/>
    <property type="project" value="TreeGrafter"/>
</dbReference>
<reference evidence="6 7" key="1">
    <citation type="journal article" date="2024" name="Nat. Commun.">
        <title>Phylogenomics reveals the evolutionary origins of lichenization in chlorophyte algae.</title>
        <authorList>
            <person name="Puginier C."/>
            <person name="Libourel C."/>
            <person name="Otte J."/>
            <person name="Skaloud P."/>
            <person name="Haon M."/>
            <person name="Grisel S."/>
            <person name="Petersen M."/>
            <person name="Berrin J.G."/>
            <person name="Delaux P.M."/>
            <person name="Dal Grande F."/>
            <person name="Keller J."/>
        </authorList>
    </citation>
    <scope>NUCLEOTIDE SEQUENCE [LARGE SCALE GENOMIC DNA]</scope>
    <source>
        <strain evidence="6 7">SAG 2523</strain>
    </source>
</reference>
<dbReference type="InterPro" id="IPR003877">
    <property type="entry name" value="SPRY_dom"/>
</dbReference>
<feature type="domain" description="U-box" evidence="5">
    <location>
        <begin position="881"/>
        <end position="955"/>
    </location>
</feature>
<evidence type="ECO:0000256" key="3">
    <source>
        <dbReference type="ARBA" id="ARBA00022833"/>
    </source>
</evidence>
<dbReference type="InterPro" id="IPR013320">
    <property type="entry name" value="ConA-like_dom_sf"/>
</dbReference>
<name>A0AAW1T3L7_9CHLO</name>
<dbReference type="SUPFAM" id="SSF49899">
    <property type="entry name" value="Concanavalin A-like lectins/glucanases"/>
    <property type="match status" value="1"/>
</dbReference>
<keyword evidence="7" id="KW-1185">Reference proteome</keyword>
<keyword evidence="3" id="KW-0862">Zinc</keyword>
<dbReference type="PROSITE" id="PS50188">
    <property type="entry name" value="B302_SPRY"/>
    <property type="match status" value="1"/>
</dbReference>
<evidence type="ECO:0000313" key="6">
    <source>
        <dbReference type="EMBL" id="KAK9864100.1"/>
    </source>
</evidence>
<dbReference type="Pfam" id="PF04564">
    <property type="entry name" value="U-box"/>
    <property type="match status" value="1"/>
</dbReference>
<proteinExistence type="predicted"/>
<protein>
    <submittedName>
        <fullName evidence="6">Uncharacterized protein</fullName>
    </submittedName>
</protein>
<sequence>MMHTRLLHERAPIQGLAAVLDNGPAGDPANTSCTGRALSRVLDLPESQQDPQLELREFRKGLLAATPPVSPNPDKKHAQLTPVGPGHVSVDGLRIEGTSVFGSCKAELTIRRGRVQYEVELATSGIMQLGWMPPHCQFTEMEGVGDAPCSFAYDGARLCKWNEKPERYGQMWTCGDVIGCLLDLDLGYASFTQNGEPLGIAFEGIQLEPGNVLCPAVSLSHRECCTLNFGGLPFLHPADGFRPLLEPPCEAPRSRWLLSCLERLLQESVGTGPAGQVKKGLHEEVASEAAACILGLLHLDLQDSPLHSLDPARSRACSRLLTLAAGHLEAQRRSILLILHRCPTIMQDGRDSNRLLDFLDHLLKRNQGGRREIVPAGLSTPSTLVNIYFLLLTGLVPIWNRADAAGQLRFPSASLFLLPEPLPQGDRYDGVNRIGGSASHVQGKLQEKAASEDAAEILEEAVQKLNASQGMLRQDVGRLLERAVGRARESAFCRSWVLFPERLEAISLLASHTIRLLNELALQPTIFSFVPEFYVEASFDCFHAGCVLQMDEAGGVANLRTDRLHDVITFLVQRLRDVRMVNPNIRDMLLRTLSAMLTRPDVTQILLESLPAHFALMQGLLHCFTTHHCAAVTAILQRMVAGRGWGQVGRRLGPAAHPIFQLGLQQTLHAQPALASAFLSSLFDSISFALTEFTVDVQQEVADNMEQAMLHRAAYLHAQACGLLQVLEYLAASNPSIFTYGSPIAMTRLVETIWFVLGHTIDGPVAARLRLFQQGSSAIHRRLSLPALLAPIAGTLVQMWREEERLGTGLVTLLARCQPSRFKMALHSVVAADWQAMLPDPTFEDDLRPHLTRLRHAVHAMQVVTEREDVRQRLEEACADEPPEDLLDPITAALMLDPVRLPDSQVVVDRTTIERHLATSATDPFTRSHLCKELLHADKPVQQRLHQWQYQQRVLASFHLS</sequence>
<dbReference type="Pfam" id="PF00622">
    <property type="entry name" value="SPRY"/>
    <property type="match status" value="1"/>
</dbReference>
<organism evidence="6 7">
    <name type="scientific">Apatococcus fuscideae</name>
    <dbReference type="NCBI Taxonomy" id="2026836"/>
    <lineage>
        <taxon>Eukaryota</taxon>
        <taxon>Viridiplantae</taxon>
        <taxon>Chlorophyta</taxon>
        <taxon>core chlorophytes</taxon>
        <taxon>Trebouxiophyceae</taxon>
        <taxon>Chlorellales</taxon>
        <taxon>Chlorellaceae</taxon>
        <taxon>Apatococcus</taxon>
    </lineage>
</organism>
<comment type="caution">
    <text evidence="6">The sequence shown here is derived from an EMBL/GenBank/DDBJ whole genome shotgun (WGS) entry which is preliminary data.</text>
</comment>
<dbReference type="Pfam" id="PF25576">
    <property type="entry name" value="TPR_RNF123"/>
    <property type="match status" value="1"/>
</dbReference>
<evidence type="ECO:0000259" key="4">
    <source>
        <dbReference type="PROSITE" id="PS50188"/>
    </source>
</evidence>
<dbReference type="SUPFAM" id="SSF57850">
    <property type="entry name" value="RING/U-box"/>
    <property type="match status" value="1"/>
</dbReference>
<dbReference type="SMART" id="SM00504">
    <property type="entry name" value="Ubox"/>
    <property type="match status" value="1"/>
</dbReference>
<keyword evidence="2" id="KW-0863">Zinc-finger</keyword>
<dbReference type="SMART" id="SM00449">
    <property type="entry name" value="SPRY"/>
    <property type="match status" value="1"/>
</dbReference>
<dbReference type="EMBL" id="JALJOV010000393">
    <property type="protein sequence ID" value="KAK9864100.1"/>
    <property type="molecule type" value="Genomic_DNA"/>
</dbReference>
<evidence type="ECO:0000256" key="1">
    <source>
        <dbReference type="ARBA" id="ARBA00022723"/>
    </source>
</evidence>
<dbReference type="InterPro" id="IPR045129">
    <property type="entry name" value="RNF123/RKP/RSPRY1"/>
</dbReference>
<dbReference type="Proteomes" id="UP001485043">
    <property type="component" value="Unassembled WGS sequence"/>
</dbReference>
<keyword evidence="1" id="KW-0479">Metal-binding</keyword>
<dbReference type="Gene3D" id="3.30.40.10">
    <property type="entry name" value="Zinc/RING finger domain, C3HC4 (zinc finger)"/>
    <property type="match status" value="1"/>
</dbReference>
<dbReference type="PANTHER" id="PTHR13363">
    <property type="entry name" value="RING FINGER AND SRY DOMAIN-CONTAINING"/>
    <property type="match status" value="1"/>
</dbReference>
<gene>
    <name evidence="6" type="ORF">WJX84_011630</name>
</gene>
<dbReference type="PANTHER" id="PTHR13363:SF5">
    <property type="entry name" value="E3 UBIQUITIN-PROTEIN LIGASE RNF123"/>
    <property type="match status" value="1"/>
</dbReference>
<dbReference type="InterPro" id="IPR003613">
    <property type="entry name" value="Ubox_domain"/>
</dbReference>
<dbReference type="InterPro" id="IPR001870">
    <property type="entry name" value="B30.2/SPRY"/>
</dbReference>
<dbReference type="InterPro" id="IPR057987">
    <property type="entry name" value="TPR_RNF123/RKP"/>
</dbReference>
<evidence type="ECO:0000313" key="7">
    <source>
        <dbReference type="Proteomes" id="UP001485043"/>
    </source>
</evidence>
<dbReference type="GO" id="GO:0051603">
    <property type="term" value="P:proteolysis involved in protein catabolic process"/>
    <property type="evidence" value="ECO:0007669"/>
    <property type="project" value="TreeGrafter"/>
</dbReference>
<accession>A0AAW1T3L7</accession>
<feature type="domain" description="B30.2/SPRY" evidence="4">
    <location>
        <begin position="38"/>
        <end position="234"/>
    </location>
</feature>
<dbReference type="Gene3D" id="2.60.120.920">
    <property type="match status" value="1"/>
</dbReference>
<dbReference type="GO" id="GO:0004842">
    <property type="term" value="F:ubiquitin-protein transferase activity"/>
    <property type="evidence" value="ECO:0007669"/>
    <property type="project" value="InterPro"/>
</dbReference>